<organism evidence="4 5">
    <name type="scientific">Cloeon dipterum</name>
    <dbReference type="NCBI Taxonomy" id="197152"/>
    <lineage>
        <taxon>Eukaryota</taxon>
        <taxon>Metazoa</taxon>
        <taxon>Ecdysozoa</taxon>
        <taxon>Arthropoda</taxon>
        <taxon>Hexapoda</taxon>
        <taxon>Insecta</taxon>
        <taxon>Pterygota</taxon>
        <taxon>Palaeoptera</taxon>
        <taxon>Ephemeroptera</taxon>
        <taxon>Pisciforma</taxon>
        <taxon>Baetidae</taxon>
        <taxon>Cloeon</taxon>
    </lineage>
</organism>
<feature type="domain" description="Acylphosphatase-like" evidence="3">
    <location>
        <begin position="45"/>
        <end position="98"/>
    </location>
</feature>
<comment type="caution">
    <text evidence="1">Lacks conserved residue(s) required for the propagation of feature annotation.</text>
</comment>
<evidence type="ECO:0000256" key="1">
    <source>
        <dbReference type="PROSITE-ProRule" id="PRU00520"/>
    </source>
</evidence>
<dbReference type="Proteomes" id="UP000494165">
    <property type="component" value="Unassembled WGS sequence"/>
</dbReference>
<evidence type="ECO:0000256" key="2">
    <source>
        <dbReference type="RuleBase" id="RU004168"/>
    </source>
</evidence>
<protein>
    <recommendedName>
        <fullName evidence="3">Acylphosphatase-like domain-containing protein</fullName>
    </recommendedName>
</protein>
<dbReference type="InterPro" id="IPR001792">
    <property type="entry name" value="Acylphosphatase-like_dom"/>
</dbReference>
<comment type="similarity">
    <text evidence="2">Belongs to the acylphosphatase family.</text>
</comment>
<sequence length="98" mass="11034">MAVFTQTLWSMQQQSIYQQESLYLSQMGAADNHLVQQANATALVSVEFEVFGQVQGVYFTKYCRDMCTQLGIGGWVKNSKKGTIVGKMQGEKIRVDQM</sequence>
<dbReference type="PANTHER" id="PTHR10029:SF10">
    <property type="entry name" value="GEO08407P1"/>
    <property type="match status" value="1"/>
</dbReference>
<dbReference type="GO" id="GO:0003998">
    <property type="term" value="F:acylphosphatase activity"/>
    <property type="evidence" value="ECO:0007669"/>
    <property type="project" value="InterPro"/>
</dbReference>
<evidence type="ECO:0000313" key="4">
    <source>
        <dbReference type="EMBL" id="CAB3382523.1"/>
    </source>
</evidence>
<keyword evidence="5" id="KW-1185">Reference proteome</keyword>
<dbReference type="Gene3D" id="3.30.70.100">
    <property type="match status" value="1"/>
</dbReference>
<evidence type="ECO:0000259" key="3">
    <source>
        <dbReference type="PROSITE" id="PS51160"/>
    </source>
</evidence>
<proteinExistence type="inferred from homology"/>
<dbReference type="AlphaFoldDB" id="A0A8S1DNA7"/>
<dbReference type="Pfam" id="PF00708">
    <property type="entry name" value="Acylphosphatase"/>
    <property type="match status" value="1"/>
</dbReference>
<dbReference type="PANTHER" id="PTHR10029">
    <property type="entry name" value="ACYLPHOSPHATASE"/>
    <property type="match status" value="1"/>
</dbReference>
<dbReference type="PRINTS" id="PR00112">
    <property type="entry name" value="ACYLPHPHTASE"/>
</dbReference>
<gene>
    <name evidence="4" type="ORF">CLODIP_2_CD03772</name>
</gene>
<name>A0A8S1DNA7_9INSE</name>
<dbReference type="EMBL" id="CADEPI010000274">
    <property type="protein sequence ID" value="CAB3382523.1"/>
    <property type="molecule type" value="Genomic_DNA"/>
</dbReference>
<reference evidence="4 5" key="1">
    <citation type="submission" date="2020-04" db="EMBL/GenBank/DDBJ databases">
        <authorList>
            <person name="Alioto T."/>
            <person name="Alioto T."/>
            <person name="Gomez Garrido J."/>
        </authorList>
    </citation>
    <scope>NUCLEOTIDE SEQUENCE [LARGE SCALE GENOMIC DNA]</scope>
</reference>
<dbReference type="OrthoDB" id="7961613at2759"/>
<evidence type="ECO:0000313" key="5">
    <source>
        <dbReference type="Proteomes" id="UP000494165"/>
    </source>
</evidence>
<dbReference type="InterPro" id="IPR020456">
    <property type="entry name" value="Acylphosphatase"/>
</dbReference>
<accession>A0A8S1DNA7</accession>
<dbReference type="SUPFAM" id="SSF54975">
    <property type="entry name" value="Acylphosphatase/BLUF domain-like"/>
    <property type="match status" value="1"/>
</dbReference>
<dbReference type="PROSITE" id="PS51160">
    <property type="entry name" value="ACYLPHOSPHATASE_3"/>
    <property type="match status" value="1"/>
</dbReference>
<dbReference type="InterPro" id="IPR036046">
    <property type="entry name" value="Acylphosphatase-like_dom_sf"/>
</dbReference>
<comment type="caution">
    <text evidence="4">The sequence shown here is derived from an EMBL/GenBank/DDBJ whole genome shotgun (WGS) entry which is preliminary data.</text>
</comment>